<evidence type="ECO:0000313" key="2">
    <source>
        <dbReference type="Proteomes" id="UP001060215"/>
    </source>
</evidence>
<gene>
    <name evidence="1" type="ORF">LOK49_LG01G01448</name>
</gene>
<evidence type="ECO:0000313" key="1">
    <source>
        <dbReference type="EMBL" id="KAI8028848.1"/>
    </source>
</evidence>
<protein>
    <submittedName>
        <fullName evidence="1">Stamen-specific protein FIL1</fullName>
    </submittedName>
</protein>
<sequence>MATIKSLVSVRSRATLMLVLIVVVVVETQVGRIQAQTCSTQLSNLNVCAPFVLPGAPNANPSADCCNALQAVDQNCLCSTLRISARLPSQCNLPAITCPSN</sequence>
<comment type="caution">
    <text evidence="1">The sequence shown here is derived from an EMBL/GenBank/DDBJ whole genome shotgun (WGS) entry which is preliminary data.</text>
</comment>
<dbReference type="Proteomes" id="UP001060215">
    <property type="component" value="Chromosome 1"/>
</dbReference>
<accession>A0ACC0IT36</accession>
<proteinExistence type="predicted"/>
<name>A0ACC0IT36_9ERIC</name>
<reference evidence="1 2" key="1">
    <citation type="journal article" date="2022" name="Plant J.">
        <title>Chromosome-level genome of Camellia lanceoleosa provides a valuable resource for understanding genome evolution and self-incompatibility.</title>
        <authorList>
            <person name="Gong W."/>
            <person name="Xiao S."/>
            <person name="Wang L."/>
            <person name="Liao Z."/>
            <person name="Chang Y."/>
            <person name="Mo W."/>
            <person name="Hu G."/>
            <person name="Li W."/>
            <person name="Zhao G."/>
            <person name="Zhu H."/>
            <person name="Hu X."/>
            <person name="Ji K."/>
            <person name="Xiang X."/>
            <person name="Song Q."/>
            <person name="Yuan D."/>
            <person name="Jin S."/>
            <person name="Zhang L."/>
        </authorList>
    </citation>
    <scope>NUCLEOTIDE SEQUENCE [LARGE SCALE GENOMIC DNA]</scope>
    <source>
        <strain evidence="1">SQ_2022a</strain>
    </source>
</reference>
<organism evidence="1 2">
    <name type="scientific">Camellia lanceoleosa</name>
    <dbReference type="NCBI Taxonomy" id="1840588"/>
    <lineage>
        <taxon>Eukaryota</taxon>
        <taxon>Viridiplantae</taxon>
        <taxon>Streptophyta</taxon>
        <taxon>Embryophyta</taxon>
        <taxon>Tracheophyta</taxon>
        <taxon>Spermatophyta</taxon>
        <taxon>Magnoliopsida</taxon>
        <taxon>eudicotyledons</taxon>
        <taxon>Gunneridae</taxon>
        <taxon>Pentapetalae</taxon>
        <taxon>asterids</taxon>
        <taxon>Ericales</taxon>
        <taxon>Theaceae</taxon>
        <taxon>Camellia</taxon>
    </lineage>
</organism>
<keyword evidence="2" id="KW-1185">Reference proteome</keyword>
<dbReference type="EMBL" id="CM045758">
    <property type="protein sequence ID" value="KAI8028848.1"/>
    <property type="molecule type" value="Genomic_DNA"/>
</dbReference>